<dbReference type="Gene3D" id="3.15.10.40">
    <property type="entry name" value="Uncharacterised protein PF07273, DUF1439"/>
    <property type="match status" value="1"/>
</dbReference>
<dbReference type="AlphaFoldDB" id="A0A6S6TLG3"/>
<accession>A0A6S6TLG3</accession>
<dbReference type="PROSITE" id="PS51257">
    <property type="entry name" value="PROKAR_LIPOPROTEIN"/>
    <property type="match status" value="1"/>
</dbReference>
<evidence type="ECO:0000256" key="1">
    <source>
        <dbReference type="SAM" id="SignalP"/>
    </source>
</evidence>
<reference evidence="2" key="1">
    <citation type="submission" date="2020-01" db="EMBL/GenBank/DDBJ databases">
        <authorList>
            <person name="Meier V. D."/>
            <person name="Meier V D."/>
        </authorList>
    </citation>
    <scope>NUCLEOTIDE SEQUENCE</scope>
    <source>
        <strain evidence="2">HLG_WM_MAG_03</strain>
    </source>
</reference>
<protein>
    <recommendedName>
        <fullName evidence="3">DUF1439 domain-containing protein</fullName>
    </recommendedName>
</protein>
<organism evidence="2">
    <name type="scientific">uncultured Sulfurovum sp</name>
    <dbReference type="NCBI Taxonomy" id="269237"/>
    <lineage>
        <taxon>Bacteria</taxon>
        <taxon>Pseudomonadati</taxon>
        <taxon>Campylobacterota</taxon>
        <taxon>Epsilonproteobacteria</taxon>
        <taxon>Campylobacterales</taxon>
        <taxon>Sulfurovaceae</taxon>
        <taxon>Sulfurovum</taxon>
        <taxon>environmental samples</taxon>
    </lineage>
</organism>
<evidence type="ECO:0008006" key="3">
    <source>
        <dbReference type="Google" id="ProtNLM"/>
    </source>
</evidence>
<sequence>MKNMMKKLVLVSLGLVVGSFTACVGVDPQGRGYSVAVPMGMINSTLANQFPVKESRSFGTVEIKDPDVLGQQGSEKLSIGTAFNVSSMLMPNGLGGSLKLSSGVRFDPKTQNLYLANPMVEDLKFQDFSLAKYLTNDMRNALGLLIAETISKKPIYNISKAGMGSGFVRGIDVRDGQIFLTFGL</sequence>
<feature type="chain" id="PRO_5028184416" description="DUF1439 domain-containing protein" evidence="1">
    <location>
        <begin position="23"/>
        <end position="184"/>
    </location>
</feature>
<keyword evidence="1" id="KW-0732">Signal</keyword>
<gene>
    <name evidence="2" type="ORF">HELGO_WM19730</name>
</gene>
<dbReference type="Pfam" id="PF07273">
    <property type="entry name" value="DUF1439"/>
    <property type="match status" value="1"/>
</dbReference>
<dbReference type="InterPro" id="IPR010835">
    <property type="entry name" value="DUF1439"/>
</dbReference>
<feature type="signal peptide" evidence="1">
    <location>
        <begin position="1"/>
        <end position="22"/>
    </location>
</feature>
<proteinExistence type="predicted"/>
<name>A0A6S6TLG3_9BACT</name>
<dbReference type="EMBL" id="CACVAR010000276">
    <property type="protein sequence ID" value="CAA6817208.1"/>
    <property type="molecule type" value="Genomic_DNA"/>
</dbReference>
<evidence type="ECO:0000313" key="2">
    <source>
        <dbReference type="EMBL" id="CAA6817208.1"/>
    </source>
</evidence>